<dbReference type="EMBL" id="PYTT01000142">
    <property type="protein sequence ID" value="RNK99223.1"/>
    <property type="molecule type" value="Genomic_DNA"/>
</dbReference>
<protein>
    <submittedName>
        <fullName evidence="1">Uncharacterized protein</fullName>
    </submittedName>
</protein>
<sequence>MRTAEANPAMRDRRVTKGMAARSQCGQLANVVERRGERDRIAGGNGYGCRACRTTAVLHADSCATLASL</sequence>
<reference evidence="1 2" key="1">
    <citation type="submission" date="2018-03" db="EMBL/GenBank/DDBJ databases">
        <authorList>
            <person name="Wu G."/>
        </authorList>
    </citation>
    <scope>NUCLEOTIDE SEQUENCE [LARGE SCALE GENOMIC DNA]</scope>
    <source>
        <strain evidence="1 2">SAM-118</strain>
    </source>
</reference>
<dbReference type="Proteomes" id="UP000284283">
    <property type="component" value="Unassembled WGS sequence"/>
</dbReference>
<dbReference type="KEGG" id="xva:C7V42_07950"/>
<evidence type="ECO:0000313" key="1">
    <source>
        <dbReference type="EMBL" id="RNK99223.1"/>
    </source>
</evidence>
<organism evidence="1 2">
    <name type="scientific">Xanthomonas vasicola pv. vasculorum</name>
    <dbReference type="NCBI Taxonomy" id="325776"/>
    <lineage>
        <taxon>Bacteria</taxon>
        <taxon>Pseudomonadati</taxon>
        <taxon>Pseudomonadota</taxon>
        <taxon>Gammaproteobacteria</taxon>
        <taxon>Lysobacterales</taxon>
        <taxon>Lysobacteraceae</taxon>
        <taxon>Xanthomonas</taxon>
    </lineage>
</organism>
<comment type="caution">
    <text evidence="1">The sequence shown here is derived from an EMBL/GenBank/DDBJ whole genome shotgun (WGS) entry which is preliminary data.</text>
</comment>
<accession>A0AAE8F517</accession>
<gene>
    <name evidence="1" type="ORF">C9386_17070</name>
</gene>
<evidence type="ECO:0000313" key="2">
    <source>
        <dbReference type="Proteomes" id="UP000284283"/>
    </source>
</evidence>
<proteinExistence type="predicted"/>
<dbReference type="AlphaFoldDB" id="A0AAE8F517"/>
<name>A0AAE8F517_XANVA</name>